<reference evidence="1 2" key="1">
    <citation type="journal article" date="2021" name="Hortic Res">
        <title>High-quality reference genome and annotation aids understanding of berry development for evergreen blueberry (Vaccinium darrowii).</title>
        <authorList>
            <person name="Yu J."/>
            <person name="Hulse-Kemp A.M."/>
            <person name="Babiker E."/>
            <person name="Staton M."/>
        </authorList>
    </citation>
    <scope>NUCLEOTIDE SEQUENCE [LARGE SCALE GENOMIC DNA]</scope>
    <source>
        <strain evidence="2">cv. NJ 8807/NJ 8810</strain>
        <tissue evidence="1">Young leaf</tissue>
    </source>
</reference>
<dbReference type="EMBL" id="CM037160">
    <property type="protein sequence ID" value="KAH7839755.1"/>
    <property type="molecule type" value="Genomic_DNA"/>
</dbReference>
<evidence type="ECO:0000313" key="1">
    <source>
        <dbReference type="EMBL" id="KAH7839755.1"/>
    </source>
</evidence>
<accession>A0ACB7XGG7</accession>
<name>A0ACB7XGG7_9ERIC</name>
<comment type="caution">
    <text evidence="1">The sequence shown here is derived from an EMBL/GenBank/DDBJ whole genome shotgun (WGS) entry which is preliminary data.</text>
</comment>
<sequence>MGWPWEVREERRLCMREKWWERPSLRMREWKVEGEWRKLGWVEAARLKISRARSGSDWEEMSFRIWDGDPTGVSRGGGGFMVDDGCSEEDEEQLAGYPVLKWRNRAYSP</sequence>
<organism evidence="1 2">
    <name type="scientific">Vaccinium darrowii</name>
    <dbReference type="NCBI Taxonomy" id="229202"/>
    <lineage>
        <taxon>Eukaryota</taxon>
        <taxon>Viridiplantae</taxon>
        <taxon>Streptophyta</taxon>
        <taxon>Embryophyta</taxon>
        <taxon>Tracheophyta</taxon>
        <taxon>Spermatophyta</taxon>
        <taxon>Magnoliopsida</taxon>
        <taxon>eudicotyledons</taxon>
        <taxon>Gunneridae</taxon>
        <taxon>Pentapetalae</taxon>
        <taxon>asterids</taxon>
        <taxon>Ericales</taxon>
        <taxon>Ericaceae</taxon>
        <taxon>Vaccinioideae</taxon>
        <taxon>Vaccinieae</taxon>
        <taxon>Vaccinium</taxon>
    </lineage>
</organism>
<proteinExistence type="predicted"/>
<protein>
    <submittedName>
        <fullName evidence="1">Uncharacterized protein</fullName>
    </submittedName>
</protein>
<gene>
    <name evidence="1" type="ORF">Vadar_008317</name>
</gene>
<dbReference type="Proteomes" id="UP000828048">
    <property type="component" value="Chromosome 10"/>
</dbReference>
<evidence type="ECO:0000313" key="2">
    <source>
        <dbReference type="Proteomes" id="UP000828048"/>
    </source>
</evidence>
<keyword evidence="2" id="KW-1185">Reference proteome</keyword>